<evidence type="ECO:0000313" key="3">
    <source>
        <dbReference type="Proteomes" id="UP001217089"/>
    </source>
</evidence>
<dbReference type="InterPro" id="IPR009057">
    <property type="entry name" value="Homeodomain-like_sf"/>
</dbReference>
<evidence type="ECO:0000313" key="2">
    <source>
        <dbReference type="EMBL" id="KAJ8303666.1"/>
    </source>
</evidence>
<dbReference type="Proteomes" id="UP001217089">
    <property type="component" value="Unassembled WGS sequence"/>
</dbReference>
<dbReference type="InterPro" id="IPR007889">
    <property type="entry name" value="HTH_Psq"/>
</dbReference>
<name>A0ABQ9EE93_TEGGR</name>
<organism evidence="2 3">
    <name type="scientific">Tegillarca granosa</name>
    <name type="common">Malaysian cockle</name>
    <name type="synonym">Anadara granosa</name>
    <dbReference type="NCBI Taxonomy" id="220873"/>
    <lineage>
        <taxon>Eukaryota</taxon>
        <taxon>Metazoa</taxon>
        <taxon>Spiralia</taxon>
        <taxon>Lophotrochozoa</taxon>
        <taxon>Mollusca</taxon>
        <taxon>Bivalvia</taxon>
        <taxon>Autobranchia</taxon>
        <taxon>Pteriomorphia</taxon>
        <taxon>Arcoida</taxon>
        <taxon>Arcoidea</taxon>
        <taxon>Arcidae</taxon>
        <taxon>Tegillarca</taxon>
    </lineage>
</organism>
<dbReference type="Pfam" id="PF05225">
    <property type="entry name" value="HTH_psq"/>
    <property type="match status" value="1"/>
</dbReference>
<proteinExistence type="predicted"/>
<feature type="domain" description="HTH psq-type" evidence="1">
    <location>
        <begin position="200"/>
        <end position="237"/>
    </location>
</feature>
<dbReference type="EMBL" id="JARBDR010000915">
    <property type="protein sequence ID" value="KAJ8303666.1"/>
    <property type="molecule type" value="Genomic_DNA"/>
</dbReference>
<evidence type="ECO:0000259" key="1">
    <source>
        <dbReference type="Pfam" id="PF05225"/>
    </source>
</evidence>
<dbReference type="Gene3D" id="1.10.10.60">
    <property type="entry name" value="Homeodomain-like"/>
    <property type="match status" value="1"/>
</dbReference>
<reference evidence="2 3" key="1">
    <citation type="submission" date="2022-12" db="EMBL/GenBank/DDBJ databases">
        <title>Chromosome-level genome of Tegillarca granosa.</title>
        <authorList>
            <person name="Kim J."/>
        </authorList>
    </citation>
    <scope>NUCLEOTIDE SEQUENCE [LARGE SCALE GENOMIC DNA]</scope>
    <source>
        <strain evidence="2">Teg-2019</strain>
        <tissue evidence="2">Adductor muscle</tissue>
    </source>
</reference>
<keyword evidence="3" id="KW-1185">Reference proteome</keyword>
<sequence length="595" mass="67470">MATLMTLTYLTPNCIHDRVHNLWLSAGFNMVNIHKACIKARLVSGVYLLQGNKHRFNQHNLKPTCQLCMQDPETRMHFILDCSALTHVREPYLFKLRDVLLDKLQHHFDRFCECKANLLQCILDIMHPSIPLVLQDDVTADKIESIARGLCFAIHIKRSEFLGIECLRLFIDILTGFKLFEVATCILQIRPEKKYRLYSHNQLADAYNAVTANGVSVYTASRRFGIPEQTLRDRVKGFIEVDCVNSGRSPVLSLEEEAKLVNHLVEMAKLGYGYTRQELTNIASNYAVQLNKRSINNPLTLHWFHSFRSRWSGIKVVQARSLEFARAKGASMATVESYFKELDQVLSKYNLKDSPHLIFNIDESGFMTNNKPPFVVTSSEINFKPLAVTSPRSQTVTVIGAGSASGVAVPPYFVFPGARMMPDLLKDGTPGADAKRHLMHESKKNFQPHENIDRTEILNEFASALKDVLPNACLFKGVEHTVNKGASVPYSEESTSVEEISKYTMAHITEGSQNVAELISKMPLLVTVLYFIYKAKKEWSNTTYFLKIEFMINNFKNQSYYIVLVVEHEIFLNTGQGSENLQLLNAKGSPVRCKM</sequence>
<dbReference type="SUPFAM" id="SSF46689">
    <property type="entry name" value="Homeodomain-like"/>
    <property type="match status" value="1"/>
</dbReference>
<gene>
    <name evidence="2" type="ORF">KUTeg_018776</name>
</gene>
<comment type="caution">
    <text evidence="2">The sequence shown here is derived from an EMBL/GenBank/DDBJ whole genome shotgun (WGS) entry which is preliminary data.</text>
</comment>
<accession>A0ABQ9EE93</accession>
<protein>
    <recommendedName>
        <fullName evidence="1">HTH psq-type domain-containing protein</fullName>
    </recommendedName>
</protein>